<feature type="transmembrane region" description="Helical" evidence="1">
    <location>
        <begin position="20"/>
        <end position="41"/>
    </location>
</feature>
<proteinExistence type="predicted"/>
<gene>
    <name evidence="2" type="ORF">IAY_05338</name>
</gene>
<dbReference type="Proteomes" id="UP000014060">
    <property type="component" value="Unassembled WGS sequence"/>
</dbReference>
<feature type="transmembrane region" description="Helical" evidence="1">
    <location>
        <begin position="53"/>
        <end position="73"/>
    </location>
</feature>
<dbReference type="EMBL" id="AHCJ01000069">
    <property type="protein sequence ID" value="EOQ59111.1"/>
    <property type="molecule type" value="Genomic_DNA"/>
</dbReference>
<reference evidence="2 3" key="1">
    <citation type="submission" date="2013-01" db="EMBL/GenBank/DDBJ databases">
        <title>The Genome Sequence of Bacillus cereus TIAC219.</title>
        <authorList>
            <consortium name="The Broad Institute Genome Sequencing Platform"/>
            <consortium name="The Broad Institute Genome Sequencing Center for Infectious Disease"/>
            <person name="Feldgarden M."/>
            <person name="Van der Auwera G.A."/>
            <person name="Mahillon J."/>
            <person name="Duprez V."/>
            <person name="Timmery S."/>
            <person name="Mattelet C."/>
            <person name="Dierick K."/>
            <person name="Sun M."/>
            <person name="Yu Z."/>
            <person name="Zhu L."/>
            <person name="Hu X."/>
            <person name="Shank E.B."/>
            <person name="Swiecicka I."/>
            <person name="Hansen B.M."/>
            <person name="Andrup L."/>
            <person name="Walker B."/>
            <person name="Young S.K."/>
            <person name="Zeng Q."/>
            <person name="Gargeya S."/>
            <person name="Fitzgerald M."/>
            <person name="Haas B."/>
            <person name="Abouelleil A."/>
            <person name="Alvarado L."/>
            <person name="Arachchi H.M."/>
            <person name="Berlin A.M."/>
            <person name="Chapman S.B."/>
            <person name="Dewar J."/>
            <person name="Goldberg J."/>
            <person name="Griggs A."/>
            <person name="Gujja S."/>
            <person name="Hansen M."/>
            <person name="Howarth C."/>
            <person name="Imamovic A."/>
            <person name="Larimer J."/>
            <person name="McCowan C."/>
            <person name="Murphy C."/>
            <person name="Neiman D."/>
            <person name="Pearson M."/>
            <person name="Priest M."/>
            <person name="Roberts A."/>
            <person name="Saif S."/>
            <person name="Shea T."/>
            <person name="Sisk P."/>
            <person name="Sykes S."/>
            <person name="Wortman J."/>
            <person name="Nusbaum C."/>
            <person name="Birren B."/>
        </authorList>
    </citation>
    <scope>NUCLEOTIDE SEQUENCE [LARGE SCALE GENOMIC DNA]</scope>
    <source>
        <strain evidence="2 3">TIAC219</strain>
    </source>
</reference>
<keyword evidence="1" id="KW-0812">Transmembrane</keyword>
<dbReference type="AlphaFoldDB" id="A0ABC9ST67"/>
<evidence type="ECO:0000313" key="3">
    <source>
        <dbReference type="Proteomes" id="UP000014060"/>
    </source>
</evidence>
<evidence type="ECO:0000256" key="1">
    <source>
        <dbReference type="SAM" id="Phobius"/>
    </source>
</evidence>
<evidence type="ECO:0000313" key="2">
    <source>
        <dbReference type="EMBL" id="EOQ59111.1"/>
    </source>
</evidence>
<keyword evidence="1" id="KW-1133">Transmembrane helix</keyword>
<comment type="caution">
    <text evidence="2">The sequence shown here is derived from an EMBL/GenBank/DDBJ whole genome shotgun (WGS) entry which is preliminary data.</text>
</comment>
<accession>A0ABC9ST67</accession>
<organism evidence="2 3">
    <name type="scientific">Bacillus cereus TIAC219</name>
    <dbReference type="NCBI Taxonomy" id="718222"/>
    <lineage>
        <taxon>Bacteria</taxon>
        <taxon>Bacillati</taxon>
        <taxon>Bacillota</taxon>
        <taxon>Bacilli</taxon>
        <taxon>Bacillales</taxon>
        <taxon>Bacillaceae</taxon>
        <taxon>Bacillus</taxon>
        <taxon>Bacillus cereus group</taxon>
    </lineage>
</organism>
<protein>
    <submittedName>
        <fullName evidence="2">Uncharacterized protein</fullName>
    </submittedName>
</protein>
<name>A0ABC9ST67_BACCE</name>
<keyword evidence="1" id="KW-0472">Membrane</keyword>
<sequence>MNIELATYEEKNEQMSMRQVISILLIIFGVMHGIGFLNLLYDSSLYPWYVDYLLPPFTFCMILLNVCTGKKLLLTFNKIITIQ</sequence>